<dbReference type="OrthoDB" id="717548at2"/>
<dbReference type="EMBL" id="FNAI01000008">
    <property type="protein sequence ID" value="SDE67163.1"/>
    <property type="molecule type" value="Genomic_DNA"/>
</dbReference>
<keyword evidence="2" id="KW-1185">Reference proteome</keyword>
<dbReference type="Proteomes" id="UP000199072">
    <property type="component" value="Unassembled WGS sequence"/>
</dbReference>
<proteinExistence type="predicted"/>
<reference evidence="1 2" key="1">
    <citation type="submission" date="2016-10" db="EMBL/GenBank/DDBJ databases">
        <authorList>
            <person name="de Groot N.N."/>
        </authorList>
    </citation>
    <scope>NUCLEOTIDE SEQUENCE [LARGE SCALE GENOMIC DNA]</scope>
    <source>
        <strain evidence="1 2">47C3B</strain>
    </source>
</reference>
<protein>
    <submittedName>
        <fullName evidence="1">Uncharacterized protein</fullName>
    </submittedName>
</protein>
<sequence>MPETSNNYVFCADYSAMASCLSAIYAEKAAGLYNGEQDLLDTLNTFEHDLLKKLYNRVIRVLTTIEGANDPALLVPGDFDDLDFSKMDFLTGYLDGSGDGFGSQFQTILNIFDVFCNREEELPQDVIDSLAAAFVPVMDAFYALEESLAAAGFYPCNDKPPAFFNNAPEIRLQAAGADGSNGIGEGILLRWLLNGELGDNHLPQGSYTNNQNTAAGFNQPDDYVYISRTPYTAPIVFFLDFGNYKPAINALAAKWTYILNIVRDDRKYSSIVSVYFKNPVAYLQQLKLIDPMVNPLDFMKGYTGELEILIQDKTAFGFSFAVKNNTNGSATLKLEALARPDDETTGEIPCLRDEITIAGTDSVKSYVNENIRRIRLLMDGHSYLQSFSFETYDDFLKSRPEQAWTDVGGGFALSLDDTVVFRQLEEPGRVDIDQRWPQYRDGTTLKVANYHDKWLSSTETEPSVKNTVQAYLTQSQDGEEATVTVNLSGREDDPGTSFRYLDLLNIQATDYHFARMLGLGYIDTPDMADPEMKFVYRMTYRNRSSASSAVSQLNYLGIPVGKADLRRPAKPLMRPVSYQIADTTNGSPGLFDEQGYSLLNHLRLVNIGRAPLEAEITDNEFFNGNVGNALFDHGLHTTPILFGIEYRSATQTDYVLPYITDSELAGKMYYAYNSAYQAAHGAAIPETVPLMDNDASLFIHLEKNPGVHYYAIYGIDLFARASALSDSVATDATVFPPDNQLKPPTDITVQYVQQESTLVFTSEREQQWLSGRIAAFPGMDTAFTRVTFNWTDITDVTGLDESSPDYLNAVIKGNQVGAFFKPDEPLQVSGIIRAVIEVDESTVRLLAGAYSLVNGIVQQPLIADEDLAKFSGSLLLTADGQYTVTGALNMPSGPGSPPVLAITVEKTRVTERVDGDPATSSNISTRSYYVSPSKDSRFTVMENLGNTDNWLPVQRRIGLIDHSNPVAPVIETVYDEQGNPSKFWVGGIHAQATVTIAKDANNVIMPGYYQILCDPGTILQPHPQHVPPYDAANPSLNSPAGSHEAYVEWYNGKVFLPLLTDPSEKKLVSVVAIKSSSPLILFAYDPGYLDVEGQVLSMETSQRIMTVNYHPGYRGYLLTEPSPGYLNRNKLLPAPGINDKKSLLALQILAQDEQGTSYQSAVSLPAILLALNIFQPLPPESPVAAGLKVRPDATGKAAFTFDIPVPAGVDQLRREPFGWSFYRTHNELVLLSLYLPATVTTILEALAGFKTDPFFADRYLGLLNLQFDPPGSGSFKQYPVTNSDDSGGLYGFPVPDIPELKKDKNGIDLPPGSSGLVANYEQAIHTTLLPLTEQVPVLAYIKTGKQTANKLPVIRDLNGILLDPGAPDFDPFPMIRQYPVNKPSNYYIRFTDYNLRGSARFLYFYAAAEVTNRLEIGALSNFAGPVTVLNTLPGEAPVIRSFVTGLNEGASDSKVTVTFKLSPFPAYDTITGVRIYRTIDPVKTELLSNMDNFLDVSLLSDPLTGGLTVTDDFSDSAVVPLGETVYYRLVFIRQIINELEQEENILSQGSEVIAVNLIDIFNPDAPDLSYNTALHQLQWQATANKGKYFLYQQNSKGNWQLVYQQENPDNIVMNFPIVLPGPDEDGNPVYSRFKVKAQNASGLFSLSDKEFTI</sequence>
<dbReference type="STRING" id="1391627.SAMN05216464_108161"/>
<evidence type="ECO:0000313" key="1">
    <source>
        <dbReference type="EMBL" id="SDE67163.1"/>
    </source>
</evidence>
<organism evidence="1 2">
    <name type="scientific">Mucilaginibacter pineti</name>
    <dbReference type="NCBI Taxonomy" id="1391627"/>
    <lineage>
        <taxon>Bacteria</taxon>
        <taxon>Pseudomonadati</taxon>
        <taxon>Bacteroidota</taxon>
        <taxon>Sphingobacteriia</taxon>
        <taxon>Sphingobacteriales</taxon>
        <taxon>Sphingobacteriaceae</taxon>
        <taxon>Mucilaginibacter</taxon>
    </lineage>
</organism>
<accession>A0A1G7ETZ8</accession>
<gene>
    <name evidence="1" type="ORF">SAMN05216464_108161</name>
</gene>
<evidence type="ECO:0000313" key="2">
    <source>
        <dbReference type="Proteomes" id="UP000199072"/>
    </source>
</evidence>
<dbReference type="RefSeq" id="WP_091151060.1">
    <property type="nucleotide sequence ID" value="NZ_FNAI01000008.1"/>
</dbReference>
<name>A0A1G7ETZ8_9SPHI</name>